<gene>
    <name evidence="1" type="ORF">HII31_13466</name>
</gene>
<dbReference type="EMBL" id="JABCIY010000342">
    <property type="protein sequence ID" value="KAF7185191.1"/>
    <property type="molecule type" value="Genomic_DNA"/>
</dbReference>
<name>A0A8H6R3E0_9PEZI</name>
<protein>
    <submittedName>
        <fullName evidence="1">Uncharacterized protein</fullName>
    </submittedName>
</protein>
<evidence type="ECO:0000313" key="2">
    <source>
        <dbReference type="Proteomes" id="UP000660729"/>
    </source>
</evidence>
<dbReference type="Proteomes" id="UP000660729">
    <property type="component" value="Unassembled WGS sequence"/>
</dbReference>
<sequence length="85" mass="9195">MCILECCQQCGETANSSGEVGQERSEGEASFILQILERLSSTRVCHGASIRHQRTTADARQGVRNGWPSVLAASCIFKTGHDTGR</sequence>
<evidence type="ECO:0000313" key="1">
    <source>
        <dbReference type="EMBL" id="KAF7185191.1"/>
    </source>
</evidence>
<comment type="caution">
    <text evidence="1">The sequence shown here is derived from an EMBL/GenBank/DDBJ whole genome shotgun (WGS) entry which is preliminary data.</text>
</comment>
<accession>A0A8H6R3E0</accession>
<reference evidence="1" key="1">
    <citation type="submission" date="2020-04" db="EMBL/GenBank/DDBJ databases">
        <title>Draft genome resource of the tomato pathogen Pseudocercospora fuligena.</title>
        <authorList>
            <person name="Zaccaron A."/>
        </authorList>
    </citation>
    <scope>NUCLEOTIDE SEQUENCE</scope>
    <source>
        <strain evidence="1">PF001</strain>
    </source>
</reference>
<proteinExistence type="predicted"/>
<dbReference type="AlphaFoldDB" id="A0A8H6R3E0"/>
<keyword evidence="2" id="KW-1185">Reference proteome</keyword>
<organism evidence="1 2">
    <name type="scientific">Pseudocercospora fuligena</name>
    <dbReference type="NCBI Taxonomy" id="685502"/>
    <lineage>
        <taxon>Eukaryota</taxon>
        <taxon>Fungi</taxon>
        <taxon>Dikarya</taxon>
        <taxon>Ascomycota</taxon>
        <taxon>Pezizomycotina</taxon>
        <taxon>Dothideomycetes</taxon>
        <taxon>Dothideomycetidae</taxon>
        <taxon>Mycosphaerellales</taxon>
        <taxon>Mycosphaerellaceae</taxon>
        <taxon>Pseudocercospora</taxon>
    </lineage>
</organism>